<evidence type="ECO:0000256" key="3">
    <source>
        <dbReference type="ARBA" id="ARBA00022664"/>
    </source>
</evidence>
<comment type="subcellular location">
    <subcellularLocation>
        <location evidence="1">Nucleus speckle</location>
    </subcellularLocation>
</comment>
<dbReference type="SMART" id="SM00667">
    <property type="entry name" value="LisH"/>
    <property type="match status" value="1"/>
</dbReference>
<dbReference type="Gene3D" id="2.130.10.10">
    <property type="entry name" value="YVTN repeat-like/Quinoprotein amine dehydrogenase"/>
    <property type="match status" value="1"/>
</dbReference>
<dbReference type="SMART" id="SM00668">
    <property type="entry name" value="CTLH"/>
    <property type="match status" value="1"/>
</dbReference>
<keyword evidence="3" id="KW-0507">mRNA processing</keyword>
<keyword evidence="6" id="KW-0539">Nucleus</keyword>
<keyword evidence="4" id="KW-0677">Repeat</keyword>
<dbReference type="InterPro" id="IPR019775">
    <property type="entry name" value="WD40_repeat_CS"/>
</dbReference>
<keyword evidence="5" id="KW-0508">mRNA splicing</keyword>
<dbReference type="PROSITE" id="PS00678">
    <property type="entry name" value="WD_REPEATS_1"/>
    <property type="match status" value="1"/>
</dbReference>
<dbReference type="InterPro" id="IPR045184">
    <property type="entry name" value="SMU1"/>
</dbReference>
<organism evidence="11 12">
    <name type="scientific">Symbiochloris irregularis</name>
    <dbReference type="NCBI Taxonomy" id="706552"/>
    <lineage>
        <taxon>Eukaryota</taxon>
        <taxon>Viridiplantae</taxon>
        <taxon>Chlorophyta</taxon>
        <taxon>core chlorophytes</taxon>
        <taxon>Trebouxiophyceae</taxon>
        <taxon>Trebouxiales</taxon>
        <taxon>Trebouxiaceae</taxon>
        <taxon>Symbiochloris</taxon>
    </lineage>
</organism>
<evidence type="ECO:0000313" key="11">
    <source>
        <dbReference type="EMBL" id="KAK9792254.1"/>
    </source>
</evidence>
<protein>
    <recommendedName>
        <fullName evidence="8">WD40 repeat-containing protein SMU1</fullName>
    </recommendedName>
</protein>
<gene>
    <name evidence="11" type="ORF">WJX73_008889</name>
</gene>
<evidence type="ECO:0000256" key="8">
    <source>
        <dbReference type="ARBA" id="ARBA00026184"/>
    </source>
</evidence>
<feature type="repeat" description="WD" evidence="9">
    <location>
        <begin position="258"/>
        <end position="299"/>
    </location>
</feature>
<feature type="repeat" description="WD" evidence="9">
    <location>
        <begin position="301"/>
        <end position="342"/>
    </location>
</feature>
<dbReference type="Pfam" id="PF17814">
    <property type="entry name" value="LisH_TPL"/>
    <property type="match status" value="1"/>
</dbReference>
<dbReference type="PANTHER" id="PTHR22848">
    <property type="entry name" value="WD40 REPEAT PROTEIN"/>
    <property type="match status" value="1"/>
</dbReference>
<feature type="domain" description="CTLH" evidence="10">
    <location>
        <begin position="40"/>
        <end position="92"/>
    </location>
</feature>
<dbReference type="GO" id="GO:0016607">
    <property type="term" value="C:nuclear speck"/>
    <property type="evidence" value="ECO:0007669"/>
    <property type="project" value="UniProtKB-SubCell"/>
</dbReference>
<keyword evidence="2 9" id="KW-0853">WD repeat</keyword>
<comment type="similarity">
    <text evidence="7">Belongs to the WD repeat SMU1 family.</text>
</comment>
<keyword evidence="12" id="KW-1185">Reference proteome</keyword>
<dbReference type="AlphaFoldDB" id="A0AAW1NTQ8"/>
<name>A0AAW1NTQ8_9CHLO</name>
<dbReference type="Pfam" id="PF00400">
    <property type="entry name" value="WD40"/>
    <property type="match status" value="4"/>
</dbReference>
<dbReference type="PROSITE" id="PS50896">
    <property type="entry name" value="LISH"/>
    <property type="match status" value="1"/>
</dbReference>
<evidence type="ECO:0000256" key="2">
    <source>
        <dbReference type="ARBA" id="ARBA00022574"/>
    </source>
</evidence>
<dbReference type="PROSITE" id="PS50082">
    <property type="entry name" value="WD_REPEATS_2"/>
    <property type="match status" value="4"/>
</dbReference>
<dbReference type="GO" id="GO:0000398">
    <property type="term" value="P:mRNA splicing, via spliceosome"/>
    <property type="evidence" value="ECO:0007669"/>
    <property type="project" value="InterPro"/>
</dbReference>
<dbReference type="InterPro" id="IPR006594">
    <property type="entry name" value="LisH"/>
</dbReference>
<evidence type="ECO:0000256" key="5">
    <source>
        <dbReference type="ARBA" id="ARBA00023187"/>
    </source>
</evidence>
<dbReference type="PROSITE" id="PS50897">
    <property type="entry name" value="CTLH"/>
    <property type="match status" value="1"/>
</dbReference>
<reference evidence="11 12" key="1">
    <citation type="journal article" date="2024" name="Nat. Commun.">
        <title>Phylogenomics reveals the evolutionary origins of lichenization in chlorophyte algae.</title>
        <authorList>
            <person name="Puginier C."/>
            <person name="Libourel C."/>
            <person name="Otte J."/>
            <person name="Skaloud P."/>
            <person name="Haon M."/>
            <person name="Grisel S."/>
            <person name="Petersen M."/>
            <person name="Berrin J.G."/>
            <person name="Delaux P.M."/>
            <person name="Dal Grande F."/>
            <person name="Keller J."/>
        </authorList>
    </citation>
    <scope>NUCLEOTIDE SEQUENCE [LARGE SCALE GENOMIC DNA]</scope>
    <source>
        <strain evidence="11 12">SAG 2036</strain>
    </source>
</reference>
<sequence length="512" mass="56319">MSLEIEAPDVIRIILQFCKEQGLTNSFNALQAECRVSLNTVDSVEGFVADINHGRWDQVLPAVAQLRLPRQKLEQLYEQVILEMIEVREVDTARALLRTQVFARVKQEEPDRFLRLEHLCGRTYLDVRDLYGDTAREKRRAHLALALSQEVTMVPPSRLMALVGQALKWQQHQGLLPPGTVLDLFRGTAQGQRDAVERFPAQLDRVIRFGKGTHPETAAFSPDGQMLATGSVDGFIEVWDFMTGKLRKDLEFQAEERFMMHDGAVLALNFSRDSELLVSGSQDGKLKVWKVRTGQCLRRFDAAHTEGVTCVCMSRDGSHVLSASFDGLVRVHGIKSGRLLKEFRGHTSYVNSAIYSPDGAQVISGSSDGTVRVWDGRTCEVVLAMKPPQAPAGGEPAVAAVILLPQNSEHLLVISRSSTACILTLKGQVVKTMTSGKATGGDFVGACLSPRGEWLNCLGEDGIVYSFAVAPGRLDNYLDVVEGKGAIGLTHHPHRNLVATWAVDGALKVWKA</sequence>
<dbReference type="InterPro" id="IPR006595">
    <property type="entry name" value="CTLH_C"/>
</dbReference>
<evidence type="ECO:0000313" key="12">
    <source>
        <dbReference type="Proteomes" id="UP001465755"/>
    </source>
</evidence>
<dbReference type="SUPFAM" id="SSF50978">
    <property type="entry name" value="WD40 repeat-like"/>
    <property type="match status" value="1"/>
</dbReference>
<dbReference type="InterPro" id="IPR001680">
    <property type="entry name" value="WD40_rpt"/>
</dbReference>
<evidence type="ECO:0000259" key="10">
    <source>
        <dbReference type="PROSITE" id="PS50897"/>
    </source>
</evidence>
<accession>A0AAW1NTQ8</accession>
<feature type="repeat" description="WD" evidence="9">
    <location>
        <begin position="343"/>
        <end position="384"/>
    </location>
</feature>
<dbReference type="SMART" id="SM00320">
    <property type="entry name" value="WD40"/>
    <property type="match status" value="5"/>
</dbReference>
<dbReference type="InterPro" id="IPR036322">
    <property type="entry name" value="WD40_repeat_dom_sf"/>
</dbReference>
<feature type="repeat" description="WD" evidence="9">
    <location>
        <begin position="219"/>
        <end position="249"/>
    </location>
</feature>
<dbReference type="PRINTS" id="PR00320">
    <property type="entry name" value="GPROTEINBRPT"/>
</dbReference>
<dbReference type="InterPro" id="IPR015943">
    <property type="entry name" value="WD40/YVTN_repeat-like_dom_sf"/>
</dbReference>
<evidence type="ECO:0000256" key="4">
    <source>
        <dbReference type="ARBA" id="ARBA00022737"/>
    </source>
</evidence>
<dbReference type="EMBL" id="JALJOQ010000166">
    <property type="protein sequence ID" value="KAK9792254.1"/>
    <property type="molecule type" value="Genomic_DNA"/>
</dbReference>
<comment type="caution">
    <text evidence="11">The sequence shown here is derived from an EMBL/GenBank/DDBJ whole genome shotgun (WGS) entry which is preliminary data.</text>
</comment>
<evidence type="ECO:0000256" key="9">
    <source>
        <dbReference type="PROSITE-ProRule" id="PRU00221"/>
    </source>
</evidence>
<evidence type="ECO:0000256" key="7">
    <source>
        <dbReference type="ARBA" id="ARBA00025801"/>
    </source>
</evidence>
<dbReference type="InterPro" id="IPR054532">
    <property type="entry name" value="TPL_SMU1_LisH-like"/>
</dbReference>
<evidence type="ECO:0000256" key="6">
    <source>
        <dbReference type="ARBA" id="ARBA00023242"/>
    </source>
</evidence>
<dbReference type="PROSITE" id="PS50294">
    <property type="entry name" value="WD_REPEATS_REGION"/>
    <property type="match status" value="3"/>
</dbReference>
<dbReference type="Proteomes" id="UP001465755">
    <property type="component" value="Unassembled WGS sequence"/>
</dbReference>
<proteinExistence type="inferred from homology"/>
<dbReference type="InterPro" id="IPR020472">
    <property type="entry name" value="WD40_PAC1"/>
</dbReference>
<dbReference type="CDD" id="cd00200">
    <property type="entry name" value="WD40"/>
    <property type="match status" value="1"/>
</dbReference>
<evidence type="ECO:0000256" key="1">
    <source>
        <dbReference type="ARBA" id="ARBA00004324"/>
    </source>
</evidence>